<gene>
    <name evidence="1" type="ORF">ABVT43_11065</name>
</gene>
<protein>
    <submittedName>
        <fullName evidence="1">Uncharacterized protein</fullName>
    </submittedName>
</protein>
<proteinExistence type="predicted"/>
<dbReference type="SUPFAM" id="SSF53474">
    <property type="entry name" value="alpha/beta-Hydrolases"/>
    <property type="match status" value="1"/>
</dbReference>
<dbReference type="Gene3D" id="3.40.50.1820">
    <property type="entry name" value="alpha/beta hydrolase"/>
    <property type="match status" value="1"/>
</dbReference>
<dbReference type="InterPro" id="IPR029058">
    <property type="entry name" value="AB_hydrolase_fold"/>
</dbReference>
<name>A0ABV2BUP7_9GAMM</name>
<comment type="caution">
    <text evidence="1">The sequence shown here is derived from an EMBL/GenBank/DDBJ whole genome shotgun (WGS) entry which is preliminary data.</text>
</comment>
<dbReference type="Proteomes" id="UP001548189">
    <property type="component" value="Unassembled WGS sequence"/>
</dbReference>
<dbReference type="EMBL" id="JBEVCJ010000012">
    <property type="protein sequence ID" value="MET1255666.1"/>
    <property type="molecule type" value="Genomic_DNA"/>
</dbReference>
<organism evidence="1 2">
    <name type="scientific">Aliikangiella maris</name>
    <dbReference type="NCBI Taxonomy" id="3162458"/>
    <lineage>
        <taxon>Bacteria</taxon>
        <taxon>Pseudomonadati</taxon>
        <taxon>Pseudomonadota</taxon>
        <taxon>Gammaproteobacteria</taxon>
        <taxon>Oceanospirillales</taxon>
        <taxon>Pleioneaceae</taxon>
        <taxon>Aliikangiella</taxon>
    </lineage>
</organism>
<keyword evidence="2" id="KW-1185">Reference proteome</keyword>
<evidence type="ECO:0000313" key="2">
    <source>
        <dbReference type="Proteomes" id="UP001548189"/>
    </source>
</evidence>
<evidence type="ECO:0000313" key="1">
    <source>
        <dbReference type="EMBL" id="MET1255666.1"/>
    </source>
</evidence>
<accession>A0ABV2BUP7</accession>
<sequence>MKPILLIHGYSSEGKDNKVEDIYGTLPDFLKKEFGEENIESINLSRWISLNDGVRLDDISFAMERALNSDQYRSLLSGGFHVIIHSTGALVVRNWIRKYSAKPSPIINLIHLAGANFGSGLAHIGQGRLSRWGRYLFGGTGVGKHILQALEFGSAETLNLQTHFLTSDNDIYEDYQVQEFCIIGSQTLSFLRQVPIRYVKEDSSDNTVRTSAGNLNFNYILISPTKTADDLTVKKLNELIEKRKNNETFKEENYQYDLTGLSENRQPIPFTIAYETAHFGDDIGIVTGKSNRSAVIPLVIKALKTAQDKIAYTKMVQFFEQNTSKTFQRVTKLKGNITDWDKQAQYEAHAQLIFRLTDQYGRPVEEYDITFKSKNKKMNRLESMIEDDHVNEQNPANKTLYLRTQQYDSKSKTWINLMDNISPLNMEVTGVEAHSKDIAYVPVNISLSSKQLQQVVQNFTTTIVDIQLIRLPSSNVFTIKQI</sequence>
<reference evidence="1 2" key="1">
    <citation type="submission" date="2024-06" db="EMBL/GenBank/DDBJ databases">
        <authorList>
            <person name="Li F."/>
        </authorList>
    </citation>
    <scope>NUCLEOTIDE SEQUENCE [LARGE SCALE GENOMIC DNA]</scope>
    <source>
        <strain evidence="1 2">GXAS 311</strain>
    </source>
</reference>